<name>A0ABS3FN61_9CYAN</name>
<dbReference type="InterPro" id="IPR011335">
    <property type="entry name" value="Restrct_endonuc-II-like"/>
</dbReference>
<dbReference type="Pfam" id="PF09002">
    <property type="entry name" value="Card1_endonuc"/>
    <property type="match status" value="1"/>
</dbReference>
<evidence type="ECO:0000313" key="3">
    <source>
        <dbReference type="Proteomes" id="UP000664844"/>
    </source>
</evidence>
<accession>A0ABS3FN61</accession>
<reference evidence="2 3" key="1">
    <citation type="submission" date="2021-03" db="EMBL/GenBank/DDBJ databases">
        <title>Metabolic Capacity of the Antarctic Cyanobacterium Phormidium pseudopriestleyi that Sustains Oxygenic Photosynthesis in the Presence of Hydrogen Sulfide.</title>
        <authorList>
            <person name="Lumian J.E."/>
            <person name="Jungblut A.D."/>
            <person name="Dillon M.L."/>
            <person name="Hawes I."/>
            <person name="Doran P.T."/>
            <person name="Mackey T.J."/>
            <person name="Dick G.J."/>
            <person name="Grettenberger C.L."/>
            <person name="Sumner D.Y."/>
        </authorList>
    </citation>
    <scope>NUCLEOTIDE SEQUENCE [LARGE SCALE GENOMIC DNA]</scope>
    <source>
        <strain evidence="2 3">FRX01</strain>
    </source>
</reference>
<organism evidence="2 3">
    <name type="scientific">Phormidium pseudopriestleyi FRX01</name>
    <dbReference type="NCBI Taxonomy" id="1759528"/>
    <lineage>
        <taxon>Bacteria</taxon>
        <taxon>Bacillati</taxon>
        <taxon>Cyanobacteriota</taxon>
        <taxon>Cyanophyceae</taxon>
        <taxon>Oscillatoriophycideae</taxon>
        <taxon>Oscillatoriales</taxon>
        <taxon>Oscillatoriaceae</taxon>
        <taxon>Phormidium</taxon>
    </lineage>
</organism>
<dbReference type="InterPro" id="IPR011856">
    <property type="entry name" value="tRNA_endonuc-like_dom_sf"/>
</dbReference>
<dbReference type="Gene3D" id="3.40.50.10770">
    <property type="entry name" value="Hypothetical protein VC1899 like domain (Restriction endonuclease-like)"/>
    <property type="match status" value="1"/>
</dbReference>
<evidence type="ECO:0000313" key="2">
    <source>
        <dbReference type="EMBL" id="MBO0348515.1"/>
    </source>
</evidence>
<comment type="caution">
    <text evidence="2">The sequence shown here is derived from an EMBL/GenBank/DDBJ whole genome shotgun (WGS) entry which is preliminary data.</text>
</comment>
<keyword evidence="3" id="KW-1185">Reference proteome</keyword>
<dbReference type="RefSeq" id="WP_207087064.1">
    <property type="nucleotide sequence ID" value="NZ_JAFLQW010000136.1"/>
</dbReference>
<feature type="domain" description="Card1 endonuclease" evidence="1">
    <location>
        <begin position="275"/>
        <end position="410"/>
    </location>
</feature>
<protein>
    <submittedName>
        <fullName evidence="2">DUF1887 family protein</fullName>
    </submittedName>
</protein>
<dbReference type="Gene3D" id="3.40.1350.10">
    <property type="match status" value="1"/>
</dbReference>
<gene>
    <name evidence="2" type="ORF">J0895_05225</name>
</gene>
<proteinExistence type="predicted"/>
<dbReference type="InterPro" id="IPR015093">
    <property type="entry name" value="Card1_endonucl_dom"/>
</dbReference>
<sequence length="419" mass="48303">MTTLDSYKVEHLFLLVGENPLPNYIAARTLLEDGGTVYLVFTEHTIKQEECLVECLKKGGTNPIQEQQLEPVDLEDRESDSDFIRKTIQQIIKPLTGKIGLHYTGGTKAMAVHAYRAVQENKPDAVFSYLDSRRLEMCIDRKNDQPIRKKIPLELSLEKLFKLHNLPWQEKKPPSLDAKLPDAAADFADFHKYQENAEAWRAWCENEMKPKMKPGKNWANESVLKQQPILDISSLPPEIKNILCKNLDACQEKLELSLTKTKNKGFKKLKHIGEWLDGIWLEDYVLEQVKNVSKKYPINDIRMSFHIEDQNSESTEEKFEFDVAFMLGYQLFAISCTTDSTKVLCKSKLFEAYLRARQLGGDEARVALVCCYDKPDELKAELITTIDNRKIQVFGRKDLEQLSEKIAEWIEENNQEANK</sequence>
<evidence type="ECO:0000259" key="1">
    <source>
        <dbReference type="Pfam" id="PF09002"/>
    </source>
</evidence>
<dbReference type="SUPFAM" id="SSF52980">
    <property type="entry name" value="Restriction endonuclease-like"/>
    <property type="match status" value="1"/>
</dbReference>
<dbReference type="EMBL" id="JAFLQW010000136">
    <property type="protein sequence ID" value="MBO0348515.1"/>
    <property type="molecule type" value="Genomic_DNA"/>
</dbReference>
<dbReference type="Proteomes" id="UP000664844">
    <property type="component" value="Unassembled WGS sequence"/>
</dbReference>